<dbReference type="STRING" id="560819.SAMN05428998_14929"/>
<dbReference type="GO" id="GO:0016787">
    <property type="term" value="F:hydrolase activity"/>
    <property type="evidence" value="ECO:0007669"/>
    <property type="project" value="UniProtKB-KW"/>
</dbReference>
<dbReference type="NCBIfam" id="TIGR00255">
    <property type="entry name" value="YicC/YloC family endoribonuclease"/>
    <property type="match status" value="1"/>
</dbReference>
<dbReference type="AlphaFoldDB" id="A0A1Y6CXG1"/>
<dbReference type="Proteomes" id="UP000192917">
    <property type="component" value="Unassembled WGS sequence"/>
</dbReference>
<reference evidence="8 9" key="1">
    <citation type="submission" date="2017-04" db="EMBL/GenBank/DDBJ databases">
        <authorList>
            <person name="Afonso C.L."/>
            <person name="Miller P.J."/>
            <person name="Scott M.A."/>
            <person name="Spackman E."/>
            <person name="Goraichik I."/>
            <person name="Dimitrov K.M."/>
            <person name="Suarez D.L."/>
            <person name="Swayne D.E."/>
        </authorList>
    </citation>
    <scope>NUCLEOTIDE SEQUENCE [LARGE SCALE GENOMIC DNA]</scope>
    <source>
        <strain evidence="8 9">USBA 355</strain>
    </source>
</reference>
<dbReference type="GO" id="GO:0004521">
    <property type="term" value="F:RNA endonuclease activity"/>
    <property type="evidence" value="ECO:0007669"/>
    <property type="project" value="InterPro"/>
</dbReference>
<keyword evidence="3" id="KW-0255">Endonuclease</keyword>
<proteinExistence type="inferred from homology"/>
<organism evidence="8 9">
    <name type="scientific">Tistlia consotensis USBA 355</name>
    <dbReference type="NCBI Taxonomy" id="560819"/>
    <lineage>
        <taxon>Bacteria</taxon>
        <taxon>Pseudomonadati</taxon>
        <taxon>Pseudomonadota</taxon>
        <taxon>Alphaproteobacteria</taxon>
        <taxon>Rhodospirillales</taxon>
        <taxon>Rhodovibrionaceae</taxon>
        <taxon>Tistlia</taxon>
    </lineage>
</organism>
<evidence type="ECO:0000256" key="2">
    <source>
        <dbReference type="ARBA" id="ARBA00022722"/>
    </source>
</evidence>
<dbReference type="Pfam" id="PF03755">
    <property type="entry name" value="YicC-like_N"/>
    <property type="match status" value="1"/>
</dbReference>
<protein>
    <submittedName>
        <fullName evidence="8">TIGR00255 family protein</fullName>
    </submittedName>
</protein>
<feature type="domain" description="Endoribonuclease YicC-like C-terminal" evidence="7">
    <location>
        <begin position="183"/>
        <end position="297"/>
    </location>
</feature>
<dbReference type="InterPro" id="IPR013551">
    <property type="entry name" value="YicC-like_C"/>
</dbReference>
<evidence type="ECO:0000259" key="6">
    <source>
        <dbReference type="Pfam" id="PF03755"/>
    </source>
</evidence>
<dbReference type="EMBL" id="FWZX01000049">
    <property type="protein sequence ID" value="SMF83373.1"/>
    <property type="molecule type" value="Genomic_DNA"/>
</dbReference>
<dbReference type="Pfam" id="PF08340">
    <property type="entry name" value="YicC-like_C"/>
    <property type="match status" value="1"/>
</dbReference>
<keyword evidence="9" id="KW-1185">Reference proteome</keyword>
<evidence type="ECO:0000313" key="8">
    <source>
        <dbReference type="EMBL" id="SMF83373.1"/>
    </source>
</evidence>
<dbReference type="InterPro" id="IPR005229">
    <property type="entry name" value="YicC/YloC-like"/>
</dbReference>
<accession>A0A1Y6CXG1</accession>
<dbReference type="PANTHER" id="PTHR30636">
    <property type="entry name" value="UPF0701 PROTEIN YICC"/>
    <property type="match status" value="1"/>
</dbReference>
<gene>
    <name evidence="8" type="ORF">SAMN05428998_14929</name>
</gene>
<evidence type="ECO:0000259" key="7">
    <source>
        <dbReference type="Pfam" id="PF08340"/>
    </source>
</evidence>
<sequence>MAAPLSSMTGFARVDGGDGGMTWTWELKSVNGKGLDLRCRLPAGWDAMEQPLRQKAAARLRRGNVQVGFQYASAAARARPRIDAEAFAELYRQAVDLAQSMKLPRPEFETILALRGVVEVAEEPDDPETREARLVAALADFDKGLERLAADREAEGARLGAVVEGHLAEVAGLVARARTLAVTQPEALRARLKEQVEALLQASPALSEERLAQEAALLATKADIREELDRLDGHVEAARALLAEGQAVGRRLDFLCQEFGREANTLCSKSSDLDLTRLGLDLKAAIDRLKEQIQNLE</sequence>
<feature type="domain" description="Endoribonuclease YicC-like N-terminal" evidence="6">
    <location>
        <begin position="6"/>
        <end position="159"/>
    </location>
</feature>
<comment type="cofactor">
    <cofactor evidence="1">
        <name>a divalent metal cation</name>
        <dbReference type="ChEBI" id="CHEBI:60240"/>
    </cofactor>
</comment>
<evidence type="ECO:0000256" key="3">
    <source>
        <dbReference type="ARBA" id="ARBA00022759"/>
    </source>
</evidence>
<dbReference type="PANTHER" id="PTHR30636:SF3">
    <property type="entry name" value="UPF0701 PROTEIN YICC"/>
    <property type="match status" value="1"/>
</dbReference>
<dbReference type="InterPro" id="IPR013527">
    <property type="entry name" value="YicC-like_N"/>
</dbReference>
<evidence type="ECO:0000256" key="5">
    <source>
        <dbReference type="ARBA" id="ARBA00035648"/>
    </source>
</evidence>
<evidence type="ECO:0000313" key="9">
    <source>
        <dbReference type="Proteomes" id="UP000192917"/>
    </source>
</evidence>
<evidence type="ECO:0000256" key="1">
    <source>
        <dbReference type="ARBA" id="ARBA00001968"/>
    </source>
</evidence>
<keyword evidence="2" id="KW-0540">Nuclease</keyword>
<keyword evidence="4" id="KW-0378">Hydrolase</keyword>
<name>A0A1Y6CXG1_9PROT</name>
<evidence type="ECO:0000256" key="4">
    <source>
        <dbReference type="ARBA" id="ARBA00022801"/>
    </source>
</evidence>
<comment type="similarity">
    <text evidence="5">Belongs to the YicC/YloC family.</text>
</comment>
<dbReference type="RefSeq" id="WP_218822982.1">
    <property type="nucleotide sequence ID" value="NZ_FWZX01000049.1"/>
</dbReference>